<evidence type="ECO:0000313" key="1">
    <source>
        <dbReference type="EMBL" id="QHS95314.1"/>
    </source>
</evidence>
<proteinExistence type="predicted"/>
<dbReference type="AlphaFoldDB" id="A0A6C0BUQ8"/>
<reference evidence="1" key="1">
    <citation type="journal article" date="2020" name="Nature">
        <title>Giant virus diversity and host interactions through global metagenomics.</title>
        <authorList>
            <person name="Schulz F."/>
            <person name="Roux S."/>
            <person name="Paez-Espino D."/>
            <person name="Jungbluth S."/>
            <person name="Walsh D.A."/>
            <person name="Denef V.J."/>
            <person name="McMahon K.D."/>
            <person name="Konstantinidis K.T."/>
            <person name="Eloe-Fadrosh E.A."/>
            <person name="Kyrpides N.C."/>
            <person name="Woyke T."/>
        </authorList>
    </citation>
    <scope>NUCLEOTIDE SEQUENCE</scope>
    <source>
        <strain evidence="1">GVMAG-M-3300018428-35</strain>
    </source>
</reference>
<sequence>MNKLNLCNYLDLNSQNADDMNLNCIQDPSKGRDKYCASEYKLYDNISREFENYIIKRDIDAGYGIRKFNNEVSNEIKKINKSSGIEGFTGKIFYTDNGMGENTVLSNECPEGFTWCSKTNSCIQVCTNCKYRDNMKSQEFNEFDKCFPNGVYDGVDTMGNIKCNCGKDNKYCSENLLKHVELEGSFDIFSNIADYLLL</sequence>
<accession>A0A6C0BUQ8</accession>
<protein>
    <submittedName>
        <fullName evidence="1">Uncharacterized protein</fullName>
    </submittedName>
</protein>
<name>A0A6C0BUQ8_9ZZZZ</name>
<organism evidence="1">
    <name type="scientific">viral metagenome</name>
    <dbReference type="NCBI Taxonomy" id="1070528"/>
    <lineage>
        <taxon>unclassified sequences</taxon>
        <taxon>metagenomes</taxon>
        <taxon>organismal metagenomes</taxon>
    </lineage>
</organism>
<dbReference type="EMBL" id="MN739247">
    <property type="protein sequence ID" value="QHS95314.1"/>
    <property type="molecule type" value="Genomic_DNA"/>
</dbReference>